<dbReference type="AlphaFoldDB" id="A0A7J7DMU6"/>
<dbReference type="EMBL" id="JAAARO010000005">
    <property type="protein sequence ID" value="KAF5747661.1"/>
    <property type="molecule type" value="Genomic_DNA"/>
</dbReference>
<proteinExistence type="inferred from homology"/>
<protein>
    <submittedName>
        <fullName evidence="2">Protein LURP-one-related 15-like isoform X1</fullName>
    </submittedName>
</protein>
<dbReference type="InterPro" id="IPR038595">
    <property type="entry name" value="LOR_sf"/>
</dbReference>
<accession>A0A7J7DMU6</accession>
<comment type="similarity">
    <text evidence="1">Belongs to the LOR family.</text>
</comment>
<sequence length="210" mass="23311">MAQPIPAQLPAKTNNPVLENPVVVIGQQFIATYPVDLVIKSKWSPTEGNFGVTDVNGAVIFSIKGKFFSIHDRRILLDATGHPLVSLKQKVLSAHRRWQVFRGGDEGHDKDLVFSVRKSSFMQFKTELSVFLANNTKEEVPDFKVKGSWLETSCTIYLGDSNTIVAQVRIQNTAIPTHYIQDYRAIGRGFGLSLAHHFHDHDAGGDVGLL</sequence>
<dbReference type="PANTHER" id="PTHR31087">
    <property type="match status" value="1"/>
</dbReference>
<comment type="caution">
    <text evidence="2">The sequence shown here is derived from an EMBL/GenBank/DDBJ whole genome shotgun (WGS) entry which is preliminary data.</text>
</comment>
<dbReference type="InParanoid" id="A0A7J7DMU6"/>
<evidence type="ECO:0000313" key="2">
    <source>
        <dbReference type="EMBL" id="KAF5747661.1"/>
    </source>
</evidence>
<dbReference type="FunCoup" id="A0A7J7DMU6">
    <property type="interactions" value="67"/>
</dbReference>
<evidence type="ECO:0000256" key="1">
    <source>
        <dbReference type="ARBA" id="ARBA00005437"/>
    </source>
</evidence>
<dbReference type="InterPro" id="IPR025659">
    <property type="entry name" value="Tubby-like_C"/>
</dbReference>
<gene>
    <name evidence="2" type="ORF">HS088_TW05G00388</name>
</gene>
<reference evidence="2 3" key="1">
    <citation type="journal article" date="2020" name="Nat. Commun.">
        <title>Genome of Tripterygium wilfordii and identification of cytochrome P450 involved in triptolide biosynthesis.</title>
        <authorList>
            <person name="Tu L."/>
            <person name="Su P."/>
            <person name="Zhang Z."/>
            <person name="Gao L."/>
            <person name="Wang J."/>
            <person name="Hu T."/>
            <person name="Zhou J."/>
            <person name="Zhang Y."/>
            <person name="Zhao Y."/>
            <person name="Liu Y."/>
            <person name="Song Y."/>
            <person name="Tong Y."/>
            <person name="Lu Y."/>
            <person name="Yang J."/>
            <person name="Xu C."/>
            <person name="Jia M."/>
            <person name="Peters R.J."/>
            <person name="Huang L."/>
            <person name="Gao W."/>
        </authorList>
    </citation>
    <scope>NUCLEOTIDE SEQUENCE [LARGE SCALE GENOMIC DNA]</scope>
    <source>
        <strain evidence="3">cv. XIE 37</strain>
        <tissue evidence="2">Leaf</tissue>
    </source>
</reference>
<dbReference type="SUPFAM" id="SSF54518">
    <property type="entry name" value="Tubby C-terminal domain-like"/>
    <property type="match status" value="1"/>
</dbReference>
<dbReference type="InterPro" id="IPR007612">
    <property type="entry name" value="LOR"/>
</dbReference>
<dbReference type="Pfam" id="PF04525">
    <property type="entry name" value="LOR"/>
    <property type="match status" value="1"/>
</dbReference>
<dbReference type="Proteomes" id="UP000593562">
    <property type="component" value="Unassembled WGS sequence"/>
</dbReference>
<evidence type="ECO:0000313" key="3">
    <source>
        <dbReference type="Proteomes" id="UP000593562"/>
    </source>
</evidence>
<dbReference type="PANTHER" id="PTHR31087:SF58">
    <property type="entry name" value="OS07G0230700 PROTEIN"/>
    <property type="match status" value="1"/>
</dbReference>
<dbReference type="Gene3D" id="2.40.160.200">
    <property type="entry name" value="LURP1-related"/>
    <property type="match status" value="1"/>
</dbReference>
<organism evidence="2 3">
    <name type="scientific">Tripterygium wilfordii</name>
    <name type="common">Thunder God vine</name>
    <dbReference type="NCBI Taxonomy" id="458696"/>
    <lineage>
        <taxon>Eukaryota</taxon>
        <taxon>Viridiplantae</taxon>
        <taxon>Streptophyta</taxon>
        <taxon>Embryophyta</taxon>
        <taxon>Tracheophyta</taxon>
        <taxon>Spermatophyta</taxon>
        <taxon>Magnoliopsida</taxon>
        <taxon>eudicotyledons</taxon>
        <taxon>Gunneridae</taxon>
        <taxon>Pentapetalae</taxon>
        <taxon>rosids</taxon>
        <taxon>fabids</taxon>
        <taxon>Celastrales</taxon>
        <taxon>Celastraceae</taxon>
        <taxon>Tripterygium</taxon>
    </lineage>
</organism>
<name>A0A7J7DMU6_TRIWF</name>
<keyword evidence="3" id="KW-1185">Reference proteome</keyword>